<feature type="transmembrane region" description="Helical" evidence="1">
    <location>
        <begin position="482"/>
        <end position="506"/>
    </location>
</feature>
<keyword evidence="3" id="KW-1185">Reference proteome</keyword>
<keyword evidence="1" id="KW-0812">Transmembrane</keyword>
<dbReference type="AlphaFoldDB" id="B9XK15"/>
<feature type="transmembrane region" description="Helical" evidence="1">
    <location>
        <begin position="340"/>
        <end position="360"/>
    </location>
</feature>
<organism evidence="2 3">
    <name type="scientific">Pedosphaera parvula (strain Ellin514)</name>
    <dbReference type="NCBI Taxonomy" id="320771"/>
    <lineage>
        <taxon>Bacteria</taxon>
        <taxon>Pseudomonadati</taxon>
        <taxon>Verrucomicrobiota</taxon>
        <taxon>Pedosphaerae</taxon>
        <taxon>Pedosphaerales</taxon>
        <taxon>Pedosphaeraceae</taxon>
        <taxon>Pedosphaera</taxon>
    </lineage>
</organism>
<name>B9XK15_PEDPL</name>
<dbReference type="Proteomes" id="UP000003688">
    <property type="component" value="Unassembled WGS sequence"/>
</dbReference>
<dbReference type="EMBL" id="ABOX02000023">
    <property type="protein sequence ID" value="EEF59838.1"/>
    <property type="molecule type" value="Genomic_DNA"/>
</dbReference>
<protein>
    <submittedName>
        <fullName evidence="2">Uncharacterized protein</fullName>
    </submittedName>
</protein>
<feature type="transmembrane region" description="Helical" evidence="1">
    <location>
        <begin position="381"/>
        <end position="400"/>
    </location>
</feature>
<keyword evidence="1" id="KW-0472">Membrane</keyword>
<keyword evidence="1" id="KW-1133">Transmembrane helix</keyword>
<proteinExistence type="predicted"/>
<feature type="transmembrane region" description="Helical" evidence="1">
    <location>
        <begin position="439"/>
        <end position="461"/>
    </location>
</feature>
<gene>
    <name evidence="2" type="ORF">Cflav_PD2845</name>
</gene>
<evidence type="ECO:0000313" key="3">
    <source>
        <dbReference type="Proteomes" id="UP000003688"/>
    </source>
</evidence>
<evidence type="ECO:0000256" key="1">
    <source>
        <dbReference type="SAM" id="Phobius"/>
    </source>
</evidence>
<accession>B9XK15</accession>
<comment type="caution">
    <text evidence="2">The sequence shown here is derived from an EMBL/GenBank/DDBJ whole genome shotgun (WGS) entry which is preliminary data.</text>
</comment>
<sequence precursor="true">MMNRWLLFFSCAILGLVMLLCGLLVPIHLRAVDASVLQSAGRKSPTLVDQGLTFAGQYKLGSAQLLFHAAQNQSLPNREKLGSAIANLTTLQPNLAVWGASEPRLENLLRAGPASFTETILRLDNREKALQFLQASPRPSVQELLRCRSLTNTVIFPASTSSAGQAFDAALTICGLLLEQGQMNKGLSDTILAEASAANSGQSPQPLEQNLMDLMSLGQRFNWGQFASFVGPISDAETLHLLANQVRNANSQLPTLFSAVQLSGNPADVAKYLLNFGQTGLQDLGASLRFNANGVKELLKRDQRLYNSNPLHRLVEYDPFASFFYFAADYCWLMPTFSLVMKWCFYLCGGFLLAIAVHFLKPVPSGLEKPLHVRGIHVAREILFALGFLLVIILLTEPFLSQESQKAAPPFKLHLPTVGSVAAAVKTHAYTPIMNPTSLLTLLLFFVLQGLIYVACLVKLAEIRRQQVPPRTKLKLLENEEHLFDAGLYLGFAGTIVSLILVSLGISKFSLMAAYSSTSFGIVFVSIFKIFHLRHARRTLLLEAEATQVEPVRQTATPSLVVPS</sequence>
<dbReference type="RefSeq" id="WP_007416158.1">
    <property type="nucleotide sequence ID" value="NZ_ABOX02000023.1"/>
</dbReference>
<reference evidence="2 3" key="1">
    <citation type="journal article" date="2011" name="J. Bacteriol.">
        <title>Genome sequence of 'Pedosphaera parvula' Ellin514, an aerobic Verrucomicrobial isolate from pasture soil.</title>
        <authorList>
            <person name="Kant R."/>
            <person name="van Passel M.W."/>
            <person name="Sangwan P."/>
            <person name="Palva A."/>
            <person name="Lucas S."/>
            <person name="Copeland A."/>
            <person name="Lapidus A."/>
            <person name="Glavina Del Rio T."/>
            <person name="Dalin E."/>
            <person name="Tice H."/>
            <person name="Bruce D."/>
            <person name="Goodwin L."/>
            <person name="Pitluck S."/>
            <person name="Chertkov O."/>
            <person name="Larimer F.W."/>
            <person name="Land M.L."/>
            <person name="Hauser L."/>
            <person name="Brettin T.S."/>
            <person name="Detter J.C."/>
            <person name="Han S."/>
            <person name="de Vos W.M."/>
            <person name="Janssen P.H."/>
            <person name="Smidt H."/>
        </authorList>
    </citation>
    <scope>NUCLEOTIDE SEQUENCE [LARGE SCALE GENOMIC DNA]</scope>
    <source>
        <strain evidence="2 3">Ellin514</strain>
    </source>
</reference>
<dbReference type="OrthoDB" id="182729at2"/>
<feature type="transmembrane region" description="Helical" evidence="1">
    <location>
        <begin position="512"/>
        <end position="531"/>
    </location>
</feature>
<evidence type="ECO:0000313" key="2">
    <source>
        <dbReference type="EMBL" id="EEF59838.1"/>
    </source>
</evidence>